<dbReference type="Gene3D" id="1.10.3720.10">
    <property type="entry name" value="MetI-like"/>
    <property type="match status" value="1"/>
</dbReference>
<dbReference type="Pfam" id="PF00528">
    <property type="entry name" value="BPD_transp_1"/>
    <property type="match status" value="1"/>
</dbReference>
<keyword evidence="6 7" id="KW-0472">Membrane</keyword>
<keyword evidence="4 7" id="KW-0812">Transmembrane</keyword>
<sequence>MKKKKAIKIKDVTISIPIFIVLVILALLVLVPIIWMTLSAFKPEKEIISWPPTFVPQSLTVENFVDVQDRINILRYMLNSVIYAGGTTLLAVIVNSMAGYAYAFYDFKGKTGLFLMTLATMMVPFQVIMVPLFLVVFKLGMYDSYWGLIIPRVAVAGSIFMMRAAFSGIPKELAEAARIDGLSEMGIFWRIMMPQVKPAAITLIILSINGSWNDLLWPMIVTSKTQMRTLANGLALFIGQNTIEYGAAFAGALISLLPMFILYMAGQKYFVEGMASAGLKG</sequence>
<comment type="caution">
    <text evidence="9">The sequence shown here is derived from an EMBL/GenBank/DDBJ whole genome shotgun (WGS) entry which is preliminary data.</text>
</comment>
<evidence type="ECO:0000256" key="1">
    <source>
        <dbReference type="ARBA" id="ARBA00004651"/>
    </source>
</evidence>
<feature type="transmembrane region" description="Helical" evidence="7">
    <location>
        <begin position="81"/>
        <end position="105"/>
    </location>
</feature>
<gene>
    <name evidence="9" type="ORF">K040078D81_00640</name>
</gene>
<feature type="transmembrane region" description="Helical" evidence="7">
    <location>
        <begin position="112"/>
        <end position="139"/>
    </location>
</feature>
<evidence type="ECO:0000256" key="3">
    <source>
        <dbReference type="ARBA" id="ARBA00022475"/>
    </source>
</evidence>
<evidence type="ECO:0000256" key="6">
    <source>
        <dbReference type="ARBA" id="ARBA00023136"/>
    </source>
</evidence>
<evidence type="ECO:0000256" key="2">
    <source>
        <dbReference type="ARBA" id="ARBA00022448"/>
    </source>
</evidence>
<evidence type="ECO:0000256" key="5">
    <source>
        <dbReference type="ARBA" id="ARBA00022989"/>
    </source>
</evidence>
<dbReference type="PANTHER" id="PTHR43744">
    <property type="entry name" value="ABC TRANSPORTER PERMEASE PROTEIN MG189-RELATED-RELATED"/>
    <property type="match status" value="1"/>
</dbReference>
<evidence type="ECO:0000256" key="7">
    <source>
        <dbReference type="RuleBase" id="RU363032"/>
    </source>
</evidence>
<dbReference type="CDD" id="cd06261">
    <property type="entry name" value="TM_PBP2"/>
    <property type="match status" value="1"/>
</dbReference>
<reference evidence="9 10" key="1">
    <citation type="submission" date="2024-04" db="EMBL/GenBank/DDBJ databases">
        <title>Defined microbial consortia suppress multidrug-resistant proinflammatory Enterobacteriaceae via ecological control.</title>
        <authorList>
            <person name="Furuichi M."/>
            <person name="Kawaguchi T."/>
            <person name="Pust M."/>
            <person name="Yasuma K."/>
            <person name="Plichta D."/>
            <person name="Hasegawa N."/>
            <person name="Ohya T."/>
            <person name="Bhattarai S."/>
            <person name="Sasajima S."/>
            <person name="Aoto Y."/>
            <person name="Tuganbaev T."/>
            <person name="Yaginuma M."/>
            <person name="Ueda M."/>
            <person name="Okahashi N."/>
            <person name="Amafuji K."/>
            <person name="Kiridooshi Y."/>
            <person name="Sugita K."/>
            <person name="Strazar M."/>
            <person name="Skelly A."/>
            <person name="Suda W."/>
            <person name="Hattori M."/>
            <person name="Nakamoto N."/>
            <person name="Caballero S."/>
            <person name="Norman J."/>
            <person name="Olle B."/>
            <person name="Tanoue T."/>
            <person name="Arita M."/>
            <person name="Bucci V."/>
            <person name="Atarashi K."/>
            <person name="Xavier R."/>
            <person name="Honda K."/>
        </authorList>
    </citation>
    <scope>NUCLEOTIDE SEQUENCE [LARGE SCALE GENOMIC DNA]</scope>
    <source>
        <strain evidence="10">k04-0078-D8-1</strain>
    </source>
</reference>
<feature type="domain" description="ABC transmembrane type-1" evidence="8">
    <location>
        <begin position="77"/>
        <end position="266"/>
    </location>
</feature>
<feature type="transmembrane region" description="Helical" evidence="7">
    <location>
        <begin position="145"/>
        <end position="166"/>
    </location>
</feature>
<dbReference type="PANTHER" id="PTHR43744:SF12">
    <property type="entry name" value="ABC TRANSPORTER PERMEASE PROTEIN MG189-RELATED"/>
    <property type="match status" value="1"/>
</dbReference>
<feature type="transmembrane region" description="Helical" evidence="7">
    <location>
        <begin position="12"/>
        <end position="35"/>
    </location>
</feature>
<dbReference type="EMBL" id="BAABYW010000001">
    <property type="protein sequence ID" value="GAA6405947.1"/>
    <property type="molecule type" value="Genomic_DNA"/>
</dbReference>
<protein>
    <submittedName>
        <fullName evidence="9">Carbohydrate ABC transporter permease</fullName>
    </submittedName>
</protein>
<keyword evidence="10" id="KW-1185">Reference proteome</keyword>
<keyword evidence="2 7" id="KW-0813">Transport</keyword>
<evidence type="ECO:0000259" key="8">
    <source>
        <dbReference type="PROSITE" id="PS50928"/>
    </source>
</evidence>
<dbReference type="Proteomes" id="UP001600943">
    <property type="component" value="Unassembled WGS sequence"/>
</dbReference>
<evidence type="ECO:0000313" key="10">
    <source>
        <dbReference type="Proteomes" id="UP001600943"/>
    </source>
</evidence>
<evidence type="ECO:0000313" key="9">
    <source>
        <dbReference type="EMBL" id="GAA6405947.1"/>
    </source>
</evidence>
<feature type="transmembrane region" description="Helical" evidence="7">
    <location>
        <begin position="245"/>
        <end position="265"/>
    </location>
</feature>
<keyword evidence="5 7" id="KW-1133">Transmembrane helix</keyword>
<name>A0ABQ0B3C4_9FIRM</name>
<keyword evidence="3" id="KW-1003">Cell membrane</keyword>
<dbReference type="SUPFAM" id="SSF161098">
    <property type="entry name" value="MetI-like"/>
    <property type="match status" value="1"/>
</dbReference>
<dbReference type="InterPro" id="IPR000515">
    <property type="entry name" value="MetI-like"/>
</dbReference>
<dbReference type="RefSeq" id="WP_033140134.1">
    <property type="nucleotide sequence ID" value="NZ_BAABYW010000001.1"/>
</dbReference>
<comment type="similarity">
    <text evidence="7">Belongs to the binding-protein-dependent transport system permease family.</text>
</comment>
<proteinExistence type="inferred from homology"/>
<accession>A0ABQ0B3C4</accession>
<organism evidence="9 10">
    <name type="scientific">Blautia hominis</name>
    <dbReference type="NCBI Taxonomy" id="2025493"/>
    <lineage>
        <taxon>Bacteria</taxon>
        <taxon>Bacillati</taxon>
        <taxon>Bacillota</taxon>
        <taxon>Clostridia</taxon>
        <taxon>Lachnospirales</taxon>
        <taxon>Lachnospiraceae</taxon>
        <taxon>Blautia</taxon>
    </lineage>
</organism>
<evidence type="ECO:0000256" key="4">
    <source>
        <dbReference type="ARBA" id="ARBA00022692"/>
    </source>
</evidence>
<dbReference type="PROSITE" id="PS50928">
    <property type="entry name" value="ABC_TM1"/>
    <property type="match status" value="1"/>
</dbReference>
<dbReference type="InterPro" id="IPR035906">
    <property type="entry name" value="MetI-like_sf"/>
</dbReference>
<comment type="subcellular location">
    <subcellularLocation>
        <location evidence="1 7">Cell membrane</location>
        <topology evidence="1 7">Multi-pass membrane protein</topology>
    </subcellularLocation>
</comment>